<evidence type="ECO:0000313" key="4">
    <source>
        <dbReference type="Proteomes" id="UP000678228"/>
    </source>
</evidence>
<feature type="coiled-coil region" evidence="2">
    <location>
        <begin position="93"/>
        <end position="141"/>
    </location>
</feature>
<accession>A0A940WRM5</accession>
<name>A0A940WRM5_9BACI</name>
<organism evidence="3 4">
    <name type="scientific">Halalkalibacter suaedae</name>
    <dbReference type="NCBI Taxonomy" id="2822140"/>
    <lineage>
        <taxon>Bacteria</taxon>
        <taxon>Bacillati</taxon>
        <taxon>Bacillota</taxon>
        <taxon>Bacilli</taxon>
        <taxon>Bacillales</taxon>
        <taxon>Bacillaceae</taxon>
        <taxon>Halalkalibacter</taxon>
    </lineage>
</organism>
<evidence type="ECO:0000256" key="1">
    <source>
        <dbReference type="ARBA" id="ARBA00043985"/>
    </source>
</evidence>
<protein>
    <submittedName>
        <fullName evidence="3">PspA/IM30 family protein</fullName>
    </submittedName>
</protein>
<comment type="similarity">
    <text evidence="1">Belongs to the PspA/Vipp/IM30 family.</text>
</comment>
<gene>
    <name evidence="3" type="ORF">J7W16_09850</name>
</gene>
<evidence type="ECO:0000256" key="2">
    <source>
        <dbReference type="SAM" id="Coils"/>
    </source>
</evidence>
<comment type="caution">
    <text evidence="3">The sequence shown here is derived from an EMBL/GenBank/DDBJ whole genome shotgun (WGS) entry which is preliminary data.</text>
</comment>
<dbReference type="RefSeq" id="WP_210597121.1">
    <property type="nucleotide sequence ID" value="NZ_JAGKSQ010000003.1"/>
</dbReference>
<keyword evidence="2" id="KW-0175">Coiled coil</keyword>
<sequence>MIMKRVNQFVKAYVNEGLEKLEDPVIMVKQYMRDMQEAIHKSVEQIKKQEALSLTLKSNLDLTDEQIHRRDQQAKIAVENDNDLLAKKIISNKNEAIAQKIRYKELLQRNEEQLKVKKVELDQLQQKYNRLKDRKLELVMRLEAIKSVQKLEKQTVSNGSLMKTTVESEFDKWEDLVNDLEGKWGKSADPEKELQVDEKVEEELTRLKEELKKAN</sequence>
<dbReference type="PANTHER" id="PTHR31088:SF6">
    <property type="entry name" value="PHAGE SHOCK PROTEIN A"/>
    <property type="match status" value="1"/>
</dbReference>
<keyword evidence="4" id="KW-1185">Reference proteome</keyword>
<dbReference type="PANTHER" id="PTHR31088">
    <property type="entry name" value="MEMBRANE-ASSOCIATED PROTEIN VIPP1, CHLOROPLASTIC"/>
    <property type="match status" value="1"/>
</dbReference>
<reference evidence="3" key="1">
    <citation type="submission" date="2021-03" db="EMBL/GenBank/DDBJ databases">
        <title>Bacillus suaedae sp. nov., isolated from Suaeda aralocaspica.</title>
        <authorList>
            <person name="Lei R.F.R."/>
        </authorList>
    </citation>
    <scope>NUCLEOTIDE SEQUENCE</scope>
    <source>
        <strain evidence="3">YZJH907-2</strain>
    </source>
</reference>
<dbReference type="Pfam" id="PF04012">
    <property type="entry name" value="PspA_IM30"/>
    <property type="match status" value="1"/>
</dbReference>
<evidence type="ECO:0000313" key="3">
    <source>
        <dbReference type="EMBL" id="MBP3951439.1"/>
    </source>
</evidence>
<dbReference type="EMBL" id="JAGKSQ010000003">
    <property type="protein sequence ID" value="MBP3951439.1"/>
    <property type="molecule type" value="Genomic_DNA"/>
</dbReference>
<proteinExistence type="inferred from homology"/>
<dbReference type="AlphaFoldDB" id="A0A940WRM5"/>
<dbReference type="InterPro" id="IPR007157">
    <property type="entry name" value="PspA_VIPP1"/>
</dbReference>
<dbReference type="Proteomes" id="UP000678228">
    <property type="component" value="Unassembled WGS sequence"/>
</dbReference>